<dbReference type="InterPro" id="IPR009057">
    <property type="entry name" value="Homeodomain-like_sf"/>
</dbReference>
<comment type="caution">
    <text evidence="4">The sequence shown here is derived from an EMBL/GenBank/DDBJ whole genome shotgun (WGS) entry which is preliminary data.</text>
</comment>
<dbReference type="InterPro" id="IPR041522">
    <property type="entry name" value="CdaR_GGDEF"/>
</dbReference>
<dbReference type="InterPro" id="IPR042070">
    <property type="entry name" value="PucR_C-HTH_sf"/>
</dbReference>
<evidence type="ECO:0000313" key="4">
    <source>
        <dbReference type="EMBL" id="PJF34881.1"/>
    </source>
</evidence>
<dbReference type="EMBL" id="PGTM01000251">
    <property type="protein sequence ID" value="PJF34881.1"/>
    <property type="molecule type" value="Genomic_DNA"/>
</dbReference>
<dbReference type="PANTHER" id="PTHR33744">
    <property type="entry name" value="CARBOHYDRATE DIACID REGULATOR"/>
    <property type="match status" value="1"/>
</dbReference>
<evidence type="ECO:0008006" key="8">
    <source>
        <dbReference type="Google" id="ProtNLM"/>
    </source>
</evidence>
<proteinExistence type="inferred from homology"/>
<dbReference type="AlphaFoldDB" id="A0A2M8PBF2"/>
<dbReference type="Gene3D" id="1.10.10.2840">
    <property type="entry name" value="PucR C-terminal helix-turn-helix domain"/>
    <property type="match status" value="1"/>
</dbReference>
<dbReference type="InterPro" id="IPR025736">
    <property type="entry name" value="PucR_C-HTH_dom"/>
</dbReference>
<evidence type="ECO:0000313" key="5">
    <source>
        <dbReference type="EMBL" id="PJF42563.1"/>
    </source>
</evidence>
<dbReference type="PANTHER" id="PTHR33744:SF1">
    <property type="entry name" value="DNA-BINDING TRANSCRIPTIONAL ACTIVATOR ADER"/>
    <property type="match status" value="1"/>
</dbReference>
<dbReference type="Pfam" id="PF17853">
    <property type="entry name" value="GGDEF_2"/>
    <property type="match status" value="1"/>
</dbReference>
<feature type="domain" description="CdaR GGDEF-like" evidence="3">
    <location>
        <begin position="41"/>
        <end position="164"/>
    </location>
</feature>
<organism evidence="4 7">
    <name type="scientific">Candidatus Thermofonsia Clade 1 bacterium</name>
    <dbReference type="NCBI Taxonomy" id="2364210"/>
    <lineage>
        <taxon>Bacteria</taxon>
        <taxon>Bacillati</taxon>
        <taxon>Chloroflexota</taxon>
        <taxon>Candidatus Thermofontia</taxon>
        <taxon>Candidatus Thermofonsia Clade 1</taxon>
    </lineage>
</organism>
<accession>A0A2M8PYE1</accession>
<name>A0A2M8PBF2_9CHLR</name>
<dbReference type="Proteomes" id="UP000229681">
    <property type="component" value="Unassembled WGS sequence"/>
</dbReference>
<comment type="similarity">
    <text evidence="1">Belongs to the CdaR family.</text>
</comment>
<gene>
    <name evidence="4" type="ORF">CUN49_13400</name>
    <name evidence="5" type="ORF">CUN50_03765</name>
</gene>
<evidence type="ECO:0000313" key="7">
    <source>
        <dbReference type="Proteomes" id="UP000229681"/>
    </source>
</evidence>
<evidence type="ECO:0000259" key="2">
    <source>
        <dbReference type="Pfam" id="PF13556"/>
    </source>
</evidence>
<dbReference type="SUPFAM" id="SSF46689">
    <property type="entry name" value="Homeodomain-like"/>
    <property type="match status" value="1"/>
</dbReference>
<dbReference type="Pfam" id="PF13556">
    <property type="entry name" value="HTH_30"/>
    <property type="match status" value="1"/>
</dbReference>
<protein>
    <recommendedName>
        <fullName evidence="8">PucR C-terminal helix-turn-helix domain-containing protein</fullName>
    </recommendedName>
</protein>
<dbReference type="InterPro" id="IPR051448">
    <property type="entry name" value="CdaR-like_regulators"/>
</dbReference>
<evidence type="ECO:0000256" key="1">
    <source>
        <dbReference type="ARBA" id="ARBA00006754"/>
    </source>
</evidence>
<feature type="domain" description="PucR C-terminal helix-turn-helix" evidence="2">
    <location>
        <begin position="217"/>
        <end position="275"/>
    </location>
</feature>
<sequence length="287" mass="32525">MTDQQYAINAVGQPGRAAPLRNGRAEWLHRWLEGETPDAALLEQYGFQPDQYYAVVLYRPMSFSEHALSAAANGAQLVALLQTEANRRGINGPVCLYDNQTAALFHPVEDPQQTTRLKRKTEEIRKQLSVRLNNADIHCGVGRPAKGMAMLRHSFREAEQALRLSNELQIQARPTFFGNSSLYALLRSLKSPEELERFCKTWLADLINYDTRQQSELLETLRAYFANNGNTALTAKELRIHRNTLAYRLNRIAEITCLDLEDADVRLNLHLALKAYEVLYAPNAVSL</sequence>
<evidence type="ECO:0000313" key="6">
    <source>
        <dbReference type="Proteomes" id="UP000228947"/>
    </source>
</evidence>
<reference evidence="6 7" key="1">
    <citation type="submission" date="2017-11" db="EMBL/GenBank/DDBJ databases">
        <title>Evolution of Phototrophy in the Chloroflexi Phylum Driven by Horizontal Gene Transfer.</title>
        <authorList>
            <person name="Ward L.M."/>
            <person name="Hemp J."/>
            <person name="Shih P.M."/>
            <person name="Mcglynn S.E."/>
            <person name="Fischer W."/>
        </authorList>
    </citation>
    <scope>NUCLEOTIDE SEQUENCE [LARGE SCALE GENOMIC DNA]</scope>
    <source>
        <strain evidence="5">CP1_1M</strain>
        <strain evidence="4">JP3_13</strain>
    </source>
</reference>
<dbReference type="Proteomes" id="UP000228947">
    <property type="component" value="Unassembled WGS sequence"/>
</dbReference>
<dbReference type="EMBL" id="PGTL01000014">
    <property type="protein sequence ID" value="PJF42563.1"/>
    <property type="molecule type" value="Genomic_DNA"/>
</dbReference>
<accession>A0A2M8PBF2</accession>
<evidence type="ECO:0000259" key="3">
    <source>
        <dbReference type="Pfam" id="PF17853"/>
    </source>
</evidence>